<dbReference type="Pfam" id="PF22287">
    <property type="entry name" value="TraI-like_C"/>
    <property type="match status" value="1"/>
</dbReference>
<dbReference type="InterPro" id="IPR054462">
    <property type="entry name" value="TraI_M"/>
</dbReference>
<feature type="region of interest" description="Disordered" evidence="1">
    <location>
        <begin position="692"/>
        <end position="716"/>
    </location>
</feature>
<dbReference type="RefSeq" id="WP_106756235.1">
    <property type="nucleotide sequence ID" value="NZ_PXWF02000053.1"/>
</dbReference>
<dbReference type="EMBL" id="PXWF02000053">
    <property type="protein sequence ID" value="PWF54983.1"/>
    <property type="molecule type" value="Genomic_DNA"/>
</dbReference>
<evidence type="ECO:0000256" key="1">
    <source>
        <dbReference type="SAM" id="MobiDB-lite"/>
    </source>
</evidence>
<dbReference type="OrthoDB" id="279005at2"/>
<dbReference type="NCBIfam" id="NF041893">
    <property type="entry name" value="TraI_MobP_relax"/>
    <property type="match status" value="1"/>
</dbReference>
<dbReference type="Pfam" id="PF22863">
    <property type="entry name" value="TraI_middle"/>
    <property type="match status" value="1"/>
</dbReference>
<proteinExistence type="predicted"/>
<feature type="compositionally biased region" description="Basic and acidic residues" evidence="1">
    <location>
        <begin position="526"/>
        <end position="544"/>
    </location>
</feature>
<gene>
    <name evidence="6" type="ORF">C7C56_004170</name>
</gene>
<dbReference type="InterPro" id="IPR040677">
    <property type="entry name" value="LPD7"/>
</dbReference>
<feature type="domain" description="MobA/VirD2-like nuclease" evidence="2">
    <location>
        <begin position="22"/>
        <end position="153"/>
    </location>
</feature>
<protein>
    <submittedName>
        <fullName evidence="6">Conjugal transfer protein TraI</fullName>
    </submittedName>
</protein>
<feature type="compositionally biased region" description="Low complexity" evidence="1">
    <location>
        <begin position="545"/>
        <end position="566"/>
    </location>
</feature>
<feature type="region of interest" description="Disordered" evidence="1">
    <location>
        <begin position="400"/>
        <end position="424"/>
    </location>
</feature>
<feature type="region of interest" description="Disordered" evidence="1">
    <location>
        <begin position="512"/>
        <end position="592"/>
    </location>
</feature>
<evidence type="ECO:0000259" key="4">
    <source>
        <dbReference type="Pfam" id="PF22287"/>
    </source>
</evidence>
<dbReference type="InterPro" id="IPR049751">
    <property type="entry name" value="TraI/MobA_relaxases"/>
</dbReference>
<feature type="domain" description="TraI-like C-terminal" evidence="4">
    <location>
        <begin position="736"/>
        <end position="821"/>
    </location>
</feature>
<organism evidence="6 7">
    <name type="scientific">Massilia glaciei</name>
    <dbReference type="NCBI Taxonomy" id="1524097"/>
    <lineage>
        <taxon>Bacteria</taxon>
        <taxon>Pseudomonadati</taxon>
        <taxon>Pseudomonadota</taxon>
        <taxon>Betaproteobacteria</taxon>
        <taxon>Burkholderiales</taxon>
        <taxon>Oxalobacteraceae</taxon>
        <taxon>Telluria group</taxon>
        <taxon>Massilia</taxon>
    </lineage>
</organism>
<feature type="region of interest" description="Disordered" evidence="1">
    <location>
        <begin position="614"/>
        <end position="677"/>
    </location>
</feature>
<dbReference type="InterPro" id="IPR054461">
    <property type="entry name" value="TraI-like_C"/>
</dbReference>
<feature type="domain" description="Large polyvalent protein-associated" evidence="3">
    <location>
        <begin position="423"/>
        <end position="510"/>
    </location>
</feature>
<dbReference type="InterPro" id="IPR005094">
    <property type="entry name" value="Endonuclease_MobA/VirD2"/>
</dbReference>
<dbReference type="Pfam" id="PF18821">
    <property type="entry name" value="LPD7"/>
    <property type="match status" value="1"/>
</dbReference>
<dbReference type="AlphaFoldDB" id="A0A2U2I5D7"/>
<keyword evidence="7" id="KW-1185">Reference proteome</keyword>
<evidence type="ECO:0000259" key="5">
    <source>
        <dbReference type="Pfam" id="PF22863"/>
    </source>
</evidence>
<dbReference type="Pfam" id="PF03432">
    <property type="entry name" value="Relaxase"/>
    <property type="match status" value="1"/>
</dbReference>
<evidence type="ECO:0000313" key="6">
    <source>
        <dbReference type="EMBL" id="PWF54983.1"/>
    </source>
</evidence>
<dbReference type="Proteomes" id="UP000241421">
    <property type="component" value="Unassembled WGS sequence"/>
</dbReference>
<evidence type="ECO:0000313" key="7">
    <source>
        <dbReference type="Proteomes" id="UP000241421"/>
    </source>
</evidence>
<evidence type="ECO:0000259" key="3">
    <source>
        <dbReference type="Pfam" id="PF18821"/>
    </source>
</evidence>
<comment type="caution">
    <text evidence="6">The sequence shown here is derived from an EMBL/GenBank/DDBJ whole genome shotgun (WGS) entry which is preliminary data.</text>
</comment>
<name>A0A2U2I5D7_9BURK</name>
<accession>A0A2U2I5D7</accession>
<sequence>MIIRHVPMESVQKSNFTDLVEYMTDPNDRNERVGNVTITNCQSQRVETAMLEIINTQRLNTLSKADKTYHLVVAFPVGELPDAATLKAIEERICVVIGFGEHQRVSAVHHDTDNLHLHIAINKIHPTRYTTHEPFNAYHLLGQLCDKLEVEYGFQKVNHQANKNRSENRAADMERHSDVESLLGWIKRECQDQILGAQSWSSLHQVMRDHGLEICEHANGLIISANNGVSVKASSVHRKFSKKNLEGRLGSFTKSQVAATDSPQKQYEKKPMRSMVNTVELYARYKQAQQLAMDARVAEWAKAVARKNHLLEDAKRAGRLKRAAVKFSGSPGLGKRLMYAFINKTRHDDIAAATKAYMREREAIYTKYKRMAWADWLRKEAMAGDQEALEALRSREASTGLRGNTVAGKGGAKNSAAPPSRHDNITKRGTIIYRVGASAVRDDGDKLNVSRGADDAALQVALRMAVERYGITITVDGTAAFKEQIARAAAAGNLTISFDDAALEARRRQLIQSKTTKERKHGSNIRIDKREVRGQQDRGGDGRHGQSATGAADAASAARAGAAAPARQRHAASVKPDTGKAGKNPPPLARHAVRGMPELDLVHVAERGEMLLQGHVPGGVGQQGAKPNNRVRRDIRGPGRVRPSGAHPAPATKADHGGKPNIGKLGRVPPPASKDRLRPLSQLGAISIGAHGTAAAAPHPAPMTEPQPAATTTEHMEATNRRDLLGSDKTLPGNAAAEKYVNEREQKRAKQFDIPKQMKYTFTNDIKMIFHGMRQIDGQTLALLKQGDELIALPVDDATARRLKLLAVGEHILVTARGVIKTKGRSR</sequence>
<reference evidence="6 7" key="1">
    <citation type="submission" date="2018-04" db="EMBL/GenBank/DDBJ databases">
        <title>Massilia violaceinigra sp. nov., a novel purple-pigmented bacterium isolated from Tianshan glacier, Xinjiang, China.</title>
        <authorList>
            <person name="Wang H."/>
        </authorList>
    </citation>
    <scope>NUCLEOTIDE SEQUENCE [LARGE SCALE GENOMIC DNA]</scope>
    <source>
        <strain evidence="6 7">B448-2</strain>
    </source>
</reference>
<feature type="domain" description="TraI-like middle" evidence="5">
    <location>
        <begin position="167"/>
        <end position="254"/>
    </location>
</feature>
<evidence type="ECO:0000259" key="2">
    <source>
        <dbReference type="Pfam" id="PF03432"/>
    </source>
</evidence>